<evidence type="ECO:0000313" key="1">
    <source>
        <dbReference type="EMBL" id="KAI9379242.1"/>
    </source>
</evidence>
<comment type="caution">
    <text evidence="1">The sequence shown here is derived from an EMBL/GenBank/DDBJ whole genome shotgun (WGS) entry which is preliminary data.</text>
</comment>
<proteinExistence type="predicted"/>
<sequence length="240" mass="27580">MDLGNLPPKQPAFKPLPFTPAPDQEHSISKDKFFLDSKTDEEIELEDDLHLYDNRFLQEYNFFVLVFSHKKRLAEMRKSIQVARFGSVVLISSSDFVREVSQIGSDVWIVVLLYTNGYAECSVLMKCLEELVVKYPGTKFVKIVSTDCLLNYPDYNLPTLLVYNNGAVIANFVGLRRFRQRSTSEGVALTLCQSDHVLNSGHDGIDKLRDFVIERLWRSLIKKVVRNMKTMMVDHQVIVL</sequence>
<dbReference type="EMBL" id="CM009306">
    <property type="protein sequence ID" value="KAI9379242.1"/>
    <property type="molecule type" value="Genomic_DNA"/>
</dbReference>
<dbReference type="Proteomes" id="UP000006729">
    <property type="component" value="Chromosome 17"/>
</dbReference>
<keyword evidence="2" id="KW-1185">Reference proteome</keyword>
<gene>
    <name evidence="1" type="ORF">POPTR_017G066200v4</name>
</gene>
<reference evidence="1 2" key="1">
    <citation type="journal article" date="2006" name="Science">
        <title>The genome of black cottonwood, Populus trichocarpa (Torr. &amp; Gray).</title>
        <authorList>
            <person name="Tuskan G.A."/>
            <person name="Difazio S."/>
            <person name="Jansson S."/>
            <person name="Bohlmann J."/>
            <person name="Grigoriev I."/>
            <person name="Hellsten U."/>
            <person name="Putnam N."/>
            <person name="Ralph S."/>
            <person name="Rombauts S."/>
            <person name="Salamov A."/>
            <person name="Schein J."/>
            <person name="Sterck L."/>
            <person name="Aerts A."/>
            <person name="Bhalerao R.R."/>
            <person name="Bhalerao R.P."/>
            <person name="Blaudez D."/>
            <person name="Boerjan W."/>
            <person name="Brun A."/>
            <person name="Brunner A."/>
            <person name="Busov V."/>
            <person name="Campbell M."/>
            <person name="Carlson J."/>
            <person name="Chalot M."/>
            <person name="Chapman J."/>
            <person name="Chen G.L."/>
            <person name="Cooper D."/>
            <person name="Coutinho P.M."/>
            <person name="Couturier J."/>
            <person name="Covert S."/>
            <person name="Cronk Q."/>
            <person name="Cunningham R."/>
            <person name="Davis J."/>
            <person name="Degroeve S."/>
            <person name="Dejardin A."/>
            <person name="Depamphilis C."/>
            <person name="Detter J."/>
            <person name="Dirks B."/>
            <person name="Dubchak I."/>
            <person name="Duplessis S."/>
            <person name="Ehlting J."/>
            <person name="Ellis B."/>
            <person name="Gendler K."/>
            <person name="Goodstein D."/>
            <person name="Gribskov M."/>
            <person name="Grimwood J."/>
            <person name="Groover A."/>
            <person name="Gunter L."/>
            <person name="Hamberger B."/>
            <person name="Heinze B."/>
            <person name="Helariutta Y."/>
            <person name="Henrissat B."/>
            <person name="Holligan D."/>
            <person name="Holt R."/>
            <person name="Huang W."/>
            <person name="Islam-Faridi N."/>
            <person name="Jones S."/>
            <person name="Jones-Rhoades M."/>
            <person name="Jorgensen R."/>
            <person name="Joshi C."/>
            <person name="Kangasjarvi J."/>
            <person name="Karlsson J."/>
            <person name="Kelleher C."/>
            <person name="Kirkpatrick R."/>
            <person name="Kirst M."/>
            <person name="Kohler A."/>
            <person name="Kalluri U."/>
            <person name="Larimer F."/>
            <person name="Leebens-Mack J."/>
            <person name="Leple J.C."/>
            <person name="Locascio P."/>
            <person name="Lou Y."/>
            <person name="Lucas S."/>
            <person name="Martin F."/>
            <person name="Montanini B."/>
            <person name="Napoli C."/>
            <person name="Nelson D.R."/>
            <person name="Nelson C."/>
            <person name="Nieminen K."/>
            <person name="Nilsson O."/>
            <person name="Pereda V."/>
            <person name="Peter G."/>
            <person name="Philippe R."/>
            <person name="Pilate G."/>
            <person name="Poliakov A."/>
            <person name="Razumovskaya J."/>
            <person name="Richardson P."/>
            <person name="Rinaldi C."/>
            <person name="Ritland K."/>
            <person name="Rouze P."/>
            <person name="Ryaboy D."/>
            <person name="Schmutz J."/>
            <person name="Schrader J."/>
            <person name="Segerman B."/>
            <person name="Shin H."/>
            <person name="Siddiqui A."/>
            <person name="Sterky F."/>
            <person name="Terry A."/>
            <person name="Tsai C.J."/>
            <person name="Uberbacher E."/>
            <person name="Unneberg P."/>
            <person name="Vahala J."/>
            <person name="Wall K."/>
            <person name="Wessler S."/>
            <person name="Yang G."/>
            <person name="Yin T."/>
            <person name="Douglas C."/>
            <person name="Marra M."/>
            <person name="Sandberg G."/>
            <person name="Van de Peer Y."/>
            <person name="Rokhsar D."/>
        </authorList>
    </citation>
    <scope>NUCLEOTIDE SEQUENCE [LARGE SCALE GENOMIC DNA]</scope>
    <source>
        <strain evidence="2">cv. Nisqually</strain>
    </source>
</reference>
<accession>A0ACC0RQY2</accession>
<protein>
    <submittedName>
        <fullName evidence="1">Uncharacterized protein</fullName>
    </submittedName>
</protein>
<organism evidence="1 2">
    <name type="scientific">Populus trichocarpa</name>
    <name type="common">Western balsam poplar</name>
    <name type="synonym">Populus balsamifera subsp. trichocarpa</name>
    <dbReference type="NCBI Taxonomy" id="3694"/>
    <lineage>
        <taxon>Eukaryota</taxon>
        <taxon>Viridiplantae</taxon>
        <taxon>Streptophyta</taxon>
        <taxon>Embryophyta</taxon>
        <taxon>Tracheophyta</taxon>
        <taxon>Spermatophyta</taxon>
        <taxon>Magnoliopsida</taxon>
        <taxon>eudicotyledons</taxon>
        <taxon>Gunneridae</taxon>
        <taxon>Pentapetalae</taxon>
        <taxon>rosids</taxon>
        <taxon>fabids</taxon>
        <taxon>Malpighiales</taxon>
        <taxon>Salicaceae</taxon>
        <taxon>Saliceae</taxon>
        <taxon>Populus</taxon>
    </lineage>
</organism>
<evidence type="ECO:0000313" key="2">
    <source>
        <dbReference type="Proteomes" id="UP000006729"/>
    </source>
</evidence>
<name>A0ACC0RQY2_POPTR</name>